<dbReference type="PANTHER" id="PTHR35177:SF2">
    <property type="entry name" value="HYDROGENASE MATURATION FACTOR HYBG"/>
    <property type="match status" value="1"/>
</dbReference>
<evidence type="ECO:0000313" key="2">
    <source>
        <dbReference type="EMBL" id="RCV86007.1"/>
    </source>
</evidence>
<evidence type="ECO:0000256" key="1">
    <source>
        <dbReference type="ARBA" id="ARBA00006018"/>
    </source>
</evidence>
<accession>A0A368TP47</accession>
<dbReference type="EMBL" id="QPIJ01000077">
    <property type="protein sequence ID" value="RCV86007.1"/>
    <property type="molecule type" value="Genomic_DNA"/>
</dbReference>
<gene>
    <name evidence="2" type="ORF">DU506_19355</name>
</gene>
<dbReference type="Gene3D" id="2.30.30.140">
    <property type="match status" value="1"/>
</dbReference>
<dbReference type="GO" id="GO:1902670">
    <property type="term" value="F:carbon dioxide binding"/>
    <property type="evidence" value="ECO:0007669"/>
    <property type="project" value="TreeGrafter"/>
</dbReference>
<protein>
    <submittedName>
        <fullName evidence="2">HypC/HybG/HupF family hydrogenase formation chaperone</fullName>
    </submittedName>
</protein>
<comment type="caution">
    <text evidence="2">The sequence shown here is derived from an EMBL/GenBank/DDBJ whole genome shotgun (WGS) entry which is preliminary data.</text>
</comment>
<dbReference type="PROSITE" id="PS01097">
    <property type="entry name" value="HUPF_HYPC"/>
    <property type="match status" value="1"/>
</dbReference>
<dbReference type="Proteomes" id="UP000253204">
    <property type="component" value="Unassembled WGS sequence"/>
</dbReference>
<evidence type="ECO:0000313" key="3">
    <source>
        <dbReference type="Proteomes" id="UP000253204"/>
    </source>
</evidence>
<dbReference type="RefSeq" id="WP_114488507.1">
    <property type="nucleotide sequence ID" value="NZ_CBCSHM010000084.1"/>
</dbReference>
<dbReference type="PRINTS" id="PR00445">
    <property type="entry name" value="HUPFHYPC"/>
</dbReference>
<dbReference type="SUPFAM" id="SSF159127">
    <property type="entry name" value="HupF/HypC-like"/>
    <property type="match status" value="1"/>
</dbReference>
<dbReference type="OrthoDB" id="9806017at2"/>
<reference evidence="2 3" key="1">
    <citation type="submission" date="2018-07" db="EMBL/GenBank/DDBJ databases">
        <title>Halomonas rutogse sp. nov., isolated from Lake TangqianCo on Tibetan Plateau.</title>
        <authorList>
            <person name="Lu H."/>
            <person name="Xing P."/>
            <person name="Wu Q."/>
        </authorList>
    </citation>
    <scope>NUCLEOTIDE SEQUENCE [LARGE SCALE GENOMIC DNA]</scope>
    <source>
        <strain evidence="2 3">TQ8S</strain>
    </source>
</reference>
<comment type="similarity">
    <text evidence="1">Belongs to the HupF/HypC family.</text>
</comment>
<organism evidence="2 3">
    <name type="scientific">Vreelandella rituensis</name>
    <dbReference type="NCBI Taxonomy" id="2282306"/>
    <lineage>
        <taxon>Bacteria</taxon>
        <taxon>Pseudomonadati</taxon>
        <taxon>Pseudomonadota</taxon>
        <taxon>Gammaproteobacteria</taxon>
        <taxon>Oceanospirillales</taxon>
        <taxon>Halomonadaceae</taxon>
        <taxon>Vreelandella</taxon>
    </lineage>
</organism>
<dbReference type="InterPro" id="IPR019812">
    <property type="entry name" value="Hydgase_assmbl_chp_CS"/>
</dbReference>
<sequence length="76" mass="8332">MCLGVPMKIETIEDGVARCQAKGIFREVNLMLMEGTALVPGDFVMVHVGYAIQKIGQADARTSWELHDEMARGSHA</sequence>
<proteinExistence type="inferred from homology"/>
<dbReference type="PANTHER" id="PTHR35177">
    <property type="entry name" value="HYDROGENASE MATURATION FACTOR HYBG"/>
    <property type="match status" value="1"/>
</dbReference>
<keyword evidence="3" id="KW-1185">Reference proteome</keyword>
<dbReference type="AlphaFoldDB" id="A0A368TP47"/>
<dbReference type="InterPro" id="IPR001109">
    <property type="entry name" value="Hydrogenase_HupF/HypC"/>
</dbReference>
<dbReference type="GO" id="GO:0051604">
    <property type="term" value="P:protein maturation"/>
    <property type="evidence" value="ECO:0007669"/>
    <property type="project" value="TreeGrafter"/>
</dbReference>
<dbReference type="Pfam" id="PF01455">
    <property type="entry name" value="HupF_HypC"/>
    <property type="match status" value="1"/>
</dbReference>
<dbReference type="GO" id="GO:0005506">
    <property type="term" value="F:iron ion binding"/>
    <property type="evidence" value="ECO:0007669"/>
    <property type="project" value="TreeGrafter"/>
</dbReference>
<name>A0A368TP47_9GAMM</name>
<dbReference type="NCBIfam" id="TIGR00074">
    <property type="entry name" value="hypC_hupF"/>
    <property type="match status" value="1"/>
</dbReference>